<dbReference type="InterPro" id="IPR022673">
    <property type="entry name" value="Hexokinase_C"/>
</dbReference>
<feature type="domain" description="Hexokinase C-terminal" evidence="8">
    <location>
        <begin position="290"/>
        <end position="508"/>
    </location>
</feature>
<dbReference type="GO" id="GO:0005524">
    <property type="term" value="F:ATP binding"/>
    <property type="evidence" value="ECO:0007669"/>
    <property type="project" value="UniProtKB-UniRule"/>
</dbReference>
<comment type="similarity">
    <text evidence="1 6">Belongs to the hexokinase family.</text>
</comment>
<dbReference type="InterPro" id="IPR001312">
    <property type="entry name" value="Hexokinase"/>
</dbReference>
<evidence type="ECO:0000256" key="5">
    <source>
        <dbReference type="ARBA" id="ARBA00022840"/>
    </source>
</evidence>
<dbReference type="GO" id="GO:0006013">
    <property type="term" value="P:mannose metabolic process"/>
    <property type="evidence" value="ECO:0007669"/>
    <property type="project" value="TreeGrafter"/>
</dbReference>
<dbReference type="GO" id="GO:0006096">
    <property type="term" value="P:glycolytic process"/>
    <property type="evidence" value="ECO:0007669"/>
    <property type="project" value="UniProtKB-KW"/>
</dbReference>
<proteinExistence type="inferred from homology"/>
<feature type="domain" description="Hexokinase N-terminal" evidence="7">
    <location>
        <begin position="72"/>
        <end position="264"/>
    </location>
</feature>
<dbReference type="Pfam" id="PF00349">
    <property type="entry name" value="Hexokinase_1"/>
    <property type="match status" value="1"/>
</dbReference>
<dbReference type="SUPFAM" id="SSF53067">
    <property type="entry name" value="Actin-like ATPase domain"/>
    <property type="match status" value="2"/>
</dbReference>
<organism evidence="9 10">
    <name type="scientific">Elasticomyces elasticus</name>
    <dbReference type="NCBI Taxonomy" id="574655"/>
    <lineage>
        <taxon>Eukaryota</taxon>
        <taxon>Fungi</taxon>
        <taxon>Dikarya</taxon>
        <taxon>Ascomycota</taxon>
        <taxon>Pezizomycotina</taxon>
        <taxon>Dothideomycetes</taxon>
        <taxon>Dothideomycetidae</taxon>
        <taxon>Mycosphaerellales</taxon>
        <taxon>Teratosphaeriaceae</taxon>
        <taxon>Elasticomyces</taxon>
    </lineage>
</organism>
<comment type="caution">
    <text evidence="9">The sequence shown here is derived from an EMBL/GenBank/DDBJ whole genome shotgun (WGS) entry which is preliminary data.</text>
</comment>
<dbReference type="Pfam" id="PF03727">
    <property type="entry name" value="Hexokinase_2"/>
    <property type="match status" value="1"/>
</dbReference>
<keyword evidence="6" id="KW-0324">Glycolysis</keyword>
<evidence type="ECO:0000259" key="8">
    <source>
        <dbReference type="Pfam" id="PF03727"/>
    </source>
</evidence>
<evidence type="ECO:0000256" key="1">
    <source>
        <dbReference type="ARBA" id="ARBA00009225"/>
    </source>
</evidence>
<dbReference type="PANTHER" id="PTHR19443:SF24">
    <property type="entry name" value="PHOSPHOTRANSFERASE"/>
    <property type="match status" value="1"/>
</dbReference>
<dbReference type="GO" id="GO:0005829">
    <property type="term" value="C:cytosol"/>
    <property type="evidence" value="ECO:0007669"/>
    <property type="project" value="TreeGrafter"/>
</dbReference>
<dbReference type="GO" id="GO:0008865">
    <property type="term" value="F:fructokinase activity"/>
    <property type="evidence" value="ECO:0007669"/>
    <property type="project" value="TreeGrafter"/>
</dbReference>
<keyword evidence="5 6" id="KW-0067">ATP-binding</keyword>
<dbReference type="Gene3D" id="3.40.367.20">
    <property type="match status" value="1"/>
</dbReference>
<evidence type="ECO:0000256" key="4">
    <source>
        <dbReference type="ARBA" id="ARBA00022777"/>
    </source>
</evidence>
<keyword evidence="2 6" id="KW-0808">Transferase</keyword>
<dbReference type="PANTHER" id="PTHR19443">
    <property type="entry name" value="HEXOKINASE"/>
    <property type="match status" value="1"/>
</dbReference>
<dbReference type="PRINTS" id="PR00475">
    <property type="entry name" value="HEXOKINASE"/>
</dbReference>
<dbReference type="PROSITE" id="PS51748">
    <property type="entry name" value="HEXOKINASE_2"/>
    <property type="match status" value="1"/>
</dbReference>
<dbReference type="GO" id="GO:0001678">
    <property type="term" value="P:intracellular glucose homeostasis"/>
    <property type="evidence" value="ECO:0007669"/>
    <property type="project" value="InterPro"/>
</dbReference>
<gene>
    <name evidence="9" type="primary">NAG5</name>
    <name evidence="9" type="ORF">LTR97_007020</name>
</gene>
<dbReference type="GO" id="GO:0004340">
    <property type="term" value="F:glucokinase activity"/>
    <property type="evidence" value="ECO:0007669"/>
    <property type="project" value="TreeGrafter"/>
</dbReference>
<evidence type="ECO:0000313" key="9">
    <source>
        <dbReference type="EMBL" id="KAK5698060.1"/>
    </source>
</evidence>
<dbReference type="EC" id="2.7.1.-" evidence="6"/>
<sequence length="513" mass="56879">MQSAIRYCFCFAFQFWISSKLGLAMSTMIASTIRLIRPPQSNKRKRSQNVVSEKPTRTMDACAAEVRDLLRVSLEPQQLLDMSDKLQLEYRAKLEASEISMLPSYLHTLPTGRETGDFLALDVGGSTFRIALIRLGKDEPGRDGLQVRRIRSFVIGKAIRDLKGRAFFDWMAERIGDMLAEYNHIKGTTDANLQMGLAWSFPIEQTSPRSGKLLAMGKGFCATHGVEGQDLSELIMHSCRARNLNVDMRAIVNDGAATLLSQAYRDPTTLFLPCSALGTAKFGIRPSSWHAAAEHVLVNTEISMFGRHVFPRTRWDDELNSKHVLPDFQPLEYMITGRYLGEIARLILVEAITTAGLFSGEMPEKLCEPYALDTRILAGFQTDTSRTMSKASAAFLDAHALPSQPRLSELHFIREIAQLISRRAATYLATALHALWAFRMEAEELQPCKTSHITVACDGTIIEKYPEFRAACQRQLDELCILSGASKGAVSLAMAPESSLFGAAVAVSCIADD</sequence>
<dbReference type="InterPro" id="IPR022672">
    <property type="entry name" value="Hexokinase_N"/>
</dbReference>
<dbReference type="GO" id="GO:0006006">
    <property type="term" value="P:glucose metabolic process"/>
    <property type="evidence" value="ECO:0007669"/>
    <property type="project" value="TreeGrafter"/>
</dbReference>
<dbReference type="EMBL" id="JAVRQU010000010">
    <property type="protein sequence ID" value="KAK5698060.1"/>
    <property type="molecule type" value="Genomic_DNA"/>
</dbReference>
<name>A0AAN8A2E6_9PEZI</name>
<keyword evidence="4 6" id="KW-0418">Kinase</keyword>
<evidence type="ECO:0000256" key="3">
    <source>
        <dbReference type="ARBA" id="ARBA00022741"/>
    </source>
</evidence>
<accession>A0AAN8A2E6</accession>
<protein>
    <recommendedName>
        <fullName evidence="6">Phosphotransferase</fullName>
        <ecNumber evidence="6">2.7.1.-</ecNumber>
    </recommendedName>
</protein>
<evidence type="ECO:0000313" key="10">
    <source>
        <dbReference type="Proteomes" id="UP001310594"/>
    </source>
</evidence>
<evidence type="ECO:0000256" key="6">
    <source>
        <dbReference type="RuleBase" id="RU362007"/>
    </source>
</evidence>
<dbReference type="InterPro" id="IPR043129">
    <property type="entry name" value="ATPase_NBD"/>
</dbReference>
<dbReference type="AlphaFoldDB" id="A0AAN8A2E6"/>
<evidence type="ECO:0000256" key="2">
    <source>
        <dbReference type="ARBA" id="ARBA00022679"/>
    </source>
</evidence>
<reference evidence="9" key="1">
    <citation type="submission" date="2023-08" db="EMBL/GenBank/DDBJ databases">
        <title>Black Yeasts Isolated from many extreme environments.</title>
        <authorList>
            <person name="Coleine C."/>
            <person name="Stajich J.E."/>
            <person name="Selbmann L."/>
        </authorList>
    </citation>
    <scope>NUCLEOTIDE SEQUENCE</scope>
    <source>
        <strain evidence="9">CCFEE 5810</strain>
    </source>
</reference>
<dbReference type="Proteomes" id="UP001310594">
    <property type="component" value="Unassembled WGS sequence"/>
</dbReference>
<evidence type="ECO:0000259" key="7">
    <source>
        <dbReference type="Pfam" id="PF00349"/>
    </source>
</evidence>
<dbReference type="Gene3D" id="3.30.420.40">
    <property type="match status" value="1"/>
</dbReference>
<keyword evidence="3 6" id="KW-0547">Nucleotide-binding</keyword>
<dbReference type="GO" id="GO:0005739">
    <property type="term" value="C:mitochondrion"/>
    <property type="evidence" value="ECO:0007669"/>
    <property type="project" value="TreeGrafter"/>
</dbReference>
<dbReference type="GO" id="GO:0005536">
    <property type="term" value="F:D-glucose binding"/>
    <property type="evidence" value="ECO:0007669"/>
    <property type="project" value="InterPro"/>
</dbReference>
<dbReference type="GO" id="GO:0019158">
    <property type="term" value="F:mannokinase activity"/>
    <property type="evidence" value="ECO:0007669"/>
    <property type="project" value="TreeGrafter"/>
</dbReference>